<dbReference type="GO" id="GO:0005524">
    <property type="term" value="F:ATP binding"/>
    <property type="evidence" value="ECO:0007669"/>
    <property type="project" value="UniProtKB-KW"/>
</dbReference>
<evidence type="ECO:0000259" key="11">
    <source>
        <dbReference type="PROSITE" id="PS51194"/>
    </source>
</evidence>
<dbReference type="PANTHER" id="PTHR30612:SF0">
    <property type="entry name" value="CHLOROPLAST PROTEIN-TRANSPORTING ATPASE"/>
    <property type="match status" value="1"/>
</dbReference>
<dbReference type="InterPro" id="IPR011130">
    <property type="entry name" value="SecA_preprotein_X-link_dom"/>
</dbReference>
<dbReference type="GO" id="GO:0031522">
    <property type="term" value="C:cell envelope Sec protein transport complex"/>
    <property type="evidence" value="ECO:0007669"/>
    <property type="project" value="TreeGrafter"/>
</dbReference>
<comment type="caution">
    <text evidence="13">The sequence shown here is derived from an EMBL/GenBank/DDBJ whole genome shotgun (WGS) entry which is preliminary data.</text>
</comment>
<dbReference type="GO" id="GO:0006886">
    <property type="term" value="P:intracellular protein transport"/>
    <property type="evidence" value="ECO:0007669"/>
    <property type="project" value="InterPro"/>
</dbReference>
<proteinExistence type="predicted"/>
<evidence type="ECO:0000256" key="7">
    <source>
        <dbReference type="ARBA" id="ARBA00022967"/>
    </source>
</evidence>
<evidence type="ECO:0000256" key="1">
    <source>
        <dbReference type="ARBA" id="ARBA00022448"/>
    </source>
</evidence>
<dbReference type="OrthoDB" id="2486044at2"/>
<dbReference type="Pfam" id="PF21090">
    <property type="entry name" value="P-loop_SecA"/>
    <property type="match status" value="2"/>
</dbReference>
<dbReference type="Pfam" id="PF01043">
    <property type="entry name" value="SecA_PP_bind"/>
    <property type="match status" value="1"/>
</dbReference>
<accession>A0A5C5WEL8</accession>
<dbReference type="SMART" id="SM00958">
    <property type="entry name" value="SecA_PP_bind"/>
    <property type="match status" value="1"/>
</dbReference>
<evidence type="ECO:0000256" key="5">
    <source>
        <dbReference type="ARBA" id="ARBA00022840"/>
    </source>
</evidence>
<dbReference type="GO" id="GO:0005886">
    <property type="term" value="C:plasma membrane"/>
    <property type="evidence" value="ECO:0007669"/>
    <property type="project" value="TreeGrafter"/>
</dbReference>
<dbReference type="GO" id="GO:0043952">
    <property type="term" value="P:protein transport by the Sec complex"/>
    <property type="evidence" value="ECO:0007669"/>
    <property type="project" value="TreeGrafter"/>
</dbReference>
<dbReference type="Pfam" id="PF07517">
    <property type="entry name" value="SecA_DEAD"/>
    <property type="match status" value="1"/>
</dbReference>
<dbReference type="PROSITE" id="PS51196">
    <property type="entry name" value="SECA_MOTOR_DEAD"/>
    <property type="match status" value="1"/>
</dbReference>
<dbReference type="GO" id="GO:0005829">
    <property type="term" value="C:cytosol"/>
    <property type="evidence" value="ECO:0007669"/>
    <property type="project" value="TreeGrafter"/>
</dbReference>
<protein>
    <submittedName>
        <fullName evidence="13">Preprotein translocase subunit SecA</fullName>
    </submittedName>
</protein>
<dbReference type="Proteomes" id="UP000316598">
    <property type="component" value="Unassembled WGS sequence"/>
</dbReference>
<gene>
    <name evidence="13" type="ORF">Pla22_42620</name>
</gene>
<dbReference type="EMBL" id="SJPI01000003">
    <property type="protein sequence ID" value="TWT49070.1"/>
    <property type="molecule type" value="Genomic_DNA"/>
</dbReference>
<organism evidence="13 14">
    <name type="scientific">Rubripirellula amarantea</name>
    <dbReference type="NCBI Taxonomy" id="2527999"/>
    <lineage>
        <taxon>Bacteria</taxon>
        <taxon>Pseudomonadati</taxon>
        <taxon>Planctomycetota</taxon>
        <taxon>Planctomycetia</taxon>
        <taxon>Pirellulales</taxon>
        <taxon>Pirellulaceae</taxon>
        <taxon>Rubripirellula</taxon>
    </lineage>
</organism>
<feature type="domain" description="Helicase C-terminal" evidence="11">
    <location>
        <begin position="465"/>
        <end position="618"/>
    </location>
</feature>
<dbReference type="PROSITE" id="PS51194">
    <property type="entry name" value="HELICASE_CTER"/>
    <property type="match status" value="1"/>
</dbReference>
<evidence type="ECO:0000256" key="4">
    <source>
        <dbReference type="ARBA" id="ARBA00022741"/>
    </source>
</evidence>
<dbReference type="InterPro" id="IPR011115">
    <property type="entry name" value="SecA_DEAD"/>
</dbReference>
<keyword evidence="6" id="KW-0653">Protein transport</keyword>
<evidence type="ECO:0000313" key="13">
    <source>
        <dbReference type="EMBL" id="TWT49070.1"/>
    </source>
</evidence>
<dbReference type="SUPFAM" id="SSF81767">
    <property type="entry name" value="Pre-protein crosslinking domain of SecA"/>
    <property type="match status" value="1"/>
</dbReference>
<evidence type="ECO:0000259" key="10">
    <source>
        <dbReference type="PROSITE" id="PS51192"/>
    </source>
</evidence>
<keyword evidence="9" id="KW-0472">Membrane</keyword>
<dbReference type="PROSITE" id="PS51192">
    <property type="entry name" value="HELICASE_ATP_BIND_1"/>
    <property type="match status" value="1"/>
</dbReference>
<feature type="domain" description="Helicase ATP-binding" evidence="10">
    <location>
        <begin position="105"/>
        <end position="323"/>
    </location>
</feature>
<dbReference type="PRINTS" id="PR00906">
    <property type="entry name" value="SECA"/>
</dbReference>
<sequence>MIALFSDAIALFSDGKDRQSTARRKSRQVQDCGSIENIIWQGRAAAKALHDASEDRLRLQTRQLRRHLQTAHNPQDESTLMIAAGAVIETVRQVLGISLFDEQLRAGIIIAHGAVAEMQTGEGKTLSGILPAYVQALCGHGVHVATPNDYLATRDYETLTPIFERLGMRTGLVSEHSTIQEKQSAYRCDITYGSAHTFGFDYLRDQIAVGEENRSRLGNEVLERLNGNQVNSRRLQRGLSAAIIDEIDHVLIDDAVSPLLLSSSQDVVSPDADVHKHAQRIAVTLVLHDDFKLLPDRRVELTATGFERVYREDLATLRPYLTHPALVRPWHEYVKLAIKSAHCYRRDVDYVVSADRVRIVDASTGRIFEDRTWSDGLQQAIEAREGLQIRSETKPIARITRQKFFRQYAFLAGMTGTAQGCEDEFASVYGLSVEAVPLRKQSRRDLLATCVCRSTQEKVHLIADEVESMVTSGRSVLIGTLSISESLEIAEALAIRGMNFQLLNGVQDEEEAALVASAGKPGAVTVATNLAGRGTDIRLHPLVAKAGGLHVIVSQMHSLARVDRQLIGRSARCGDPGSARIYVSAEDAIAASAAPWIARAILRTDPSQTSSLEVDKHLQRVQRYQQRSEFNRRRDLLKNDDNQEQMLSRYKSKPDSCWQL</sequence>
<name>A0A5C5WEL8_9BACT</name>
<keyword evidence="2" id="KW-1003">Cell membrane</keyword>
<dbReference type="InterPro" id="IPR044722">
    <property type="entry name" value="SecA_SF2_C"/>
</dbReference>
<evidence type="ECO:0000256" key="6">
    <source>
        <dbReference type="ARBA" id="ARBA00022927"/>
    </source>
</evidence>
<dbReference type="PANTHER" id="PTHR30612">
    <property type="entry name" value="SECA INNER MEMBRANE COMPONENT OF SEC PROTEIN SECRETION SYSTEM"/>
    <property type="match status" value="1"/>
</dbReference>
<dbReference type="InterPro" id="IPR036670">
    <property type="entry name" value="SecA_X-link_sf"/>
</dbReference>
<evidence type="ECO:0000256" key="8">
    <source>
        <dbReference type="ARBA" id="ARBA00023010"/>
    </source>
</evidence>
<evidence type="ECO:0000313" key="14">
    <source>
        <dbReference type="Proteomes" id="UP000316598"/>
    </source>
</evidence>
<dbReference type="SMART" id="SM00957">
    <property type="entry name" value="SecA_DEAD"/>
    <property type="match status" value="1"/>
</dbReference>
<keyword evidence="5" id="KW-0067">ATP-binding</keyword>
<evidence type="ECO:0000256" key="2">
    <source>
        <dbReference type="ARBA" id="ARBA00022475"/>
    </source>
</evidence>
<keyword evidence="1" id="KW-0813">Transport</keyword>
<keyword evidence="14" id="KW-1185">Reference proteome</keyword>
<evidence type="ECO:0000256" key="9">
    <source>
        <dbReference type="ARBA" id="ARBA00023136"/>
    </source>
</evidence>
<evidence type="ECO:0000256" key="3">
    <source>
        <dbReference type="ARBA" id="ARBA00022490"/>
    </source>
</evidence>
<dbReference type="InterPro" id="IPR014001">
    <property type="entry name" value="Helicase_ATP-bd"/>
</dbReference>
<dbReference type="InterPro" id="IPR000185">
    <property type="entry name" value="SecA"/>
</dbReference>
<dbReference type="InterPro" id="IPR001650">
    <property type="entry name" value="Helicase_C-like"/>
</dbReference>
<dbReference type="Gene3D" id="3.40.50.300">
    <property type="entry name" value="P-loop containing nucleotide triphosphate hydrolases"/>
    <property type="match status" value="2"/>
</dbReference>
<reference evidence="13 14" key="1">
    <citation type="submission" date="2019-02" db="EMBL/GenBank/DDBJ databases">
        <title>Deep-cultivation of Planctomycetes and their phenomic and genomic characterization uncovers novel biology.</title>
        <authorList>
            <person name="Wiegand S."/>
            <person name="Jogler M."/>
            <person name="Boedeker C."/>
            <person name="Pinto D."/>
            <person name="Vollmers J."/>
            <person name="Rivas-Marin E."/>
            <person name="Kohn T."/>
            <person name="Peeters S.H."/>
            <person name="Heuer A."/>
            <person name="Rast P."/>
            <person name="Oberbeckmann S."/>
            <person name="Bunk B."/>
            <person name="Jeske O."/>
            <person name="Meyerdierks A."/>
            <person name="Storesund J.E."/>
            <person name="Kallscheuer N."/>
            <person name="Luecker S."/>
            <person name="Lage O.M."/>
            <person name="Pohl T."/>
            <person name="Merkel B.J."/>
            <person name="Hornburger P."/>
            <person name="Mueller R.-W."/>
            <person name="Bruemmer F."/>
            <person name="Labrenz M."/>
            <person name="Spormann A.M."/>
            <person name="Op Den Camp H."/>
            <person name="Overmann J."/>
            <person name="Amann R."/>
            <person name="Jetten M.S.M."/>
            <person name="Mascher T."/>
            <person name="Medema M.H."/>
            <person name="Devos D.P."/>
            <person name="Kaster A.-K."/>
            <person name="Ovreas L."/>
            <person name="Rohde M."/>
            <person name="Galperin M.Y."/>
            <person name="Jogler C."/>
        </authorList>
    </citation>
    <scope>NUCLEOTIDE SEQUENCE [LARGE SCALE GENOMIC DNA]</scope>
    <source>
        <strain evidence="13 14">Pla22</strain>
    </source>
</reference>
<dbReference type="RefSeq" id="WP_146516646.1">
    <property type="nucleotide sequence ID" value="NZ_SJPI01000003.1"/>
</dbReference>
<dbReference type="SUPFAM" id="SSF52540">
    <property type="entry name" value="P-loop containing nucleoside triphosphate hydrolases"/>
    <property type="match status" value="2"/>
</dbReference>
<keyword evidence="7" id="KW-1278">Translocase</keyword>
<evidence type="ECO:0000259" key="12">
    <source>
        <dbReference type="PROSITE" id="PS51196"/>
    </source>
</evidence>
<dbReference type="CDD" id="cd17928">
    <property type="entry name" value="DEXDc_SecA"/>
    <property type="match status" value="1"/>
</dbReference>
<dbReference type="GO" id="GO:0006605">
    <property type="term" value="P:protein targeting"/>
    <property type="evidence" value="ECO:0007669"/>
    <property type="project" value="InterPro"/>
</dbReference>
<dbReference type="GO" id="GO:0017038">
    <property type="term" value="P:protein import"/>
    <property type="evidence" value="ECO:0007669"/>
    <property type="project" value="InterPro"/>
</dbReference>
<keyword evidence="8" id="KW-0811">Translocation</keyword>
<dbReference type="AlphaFoldDB" id="A0A5C5WEL8"/>
<feature type="domain" description="SecA family profile" evidence="12">
    <location>
        <begin position="17"/>
        <end position="613"/>
    </location>
</feature>
<dbReference type="InterPro" id="IPR027417">
    <property type="entry name" value="P-loop_NTPase"/>
</dbReference>
<dbReference type="Gene3D" id="3.90.1440.10">
    <property type="entry name" value="SecA, preprotein cross-linking domain"/>
    <property type="match status" value="1"/>
</dbReference>
<keyword evidence="3" id="KW-0963">Cytoplasm</keyword>
<dbReference type="InterPro" id="IPR014018">
    <property type="entry name" value="SecA_motor_DEAD"/>
</dbReference>
<keyword evidence="4" id="KW-0547">Nucleotide-binding</keyword>